<proteinExistence type="predicted"/>
<evidence type="ECO:0000313" key="2">
    <source>
        <dbReference type="EMBL" id="CAF4897362.1"/>
    </source>
</evidence>
<feature type="non-terminal residue" evidence="1">
    <location>
        <position position="1"/>
    </location>
</feature>
<dbReference type="Proteomes" id="UP000681720">
    <property type="component" value="Unassembled WGS sequence"/>
</dbReference>
<reference evidence="1" key="1">
    <citation type="submission" date="2021-02" db="EMBL/GenBank/DDBJ databases">
        <authorList>
            <person name="Nowell W R."/>
        </authorList>
    </citation>
    <scope>NUCLEOTIDE SEQUENCE</scope>
</reference>
<name>A0A8S2YJR0_9BILA</name>
<dbReference type="EMBL" id="CAJOBI010095264">
    <property type="protein sequence ID" value="CAF4561656.1"/>
    <property type="molecule type" value="Genomic_DNA"/>
</dbReference>
<evidence type="ECO:0000313" key="3">
    <source>
        <dbReference type="Proteomes" id="UP000676336"/>
    </source>
</evidence>
<gene>
    <name evidence="2" type="ORF">GIL414_LOCUS51647</name>
    <name evidence="1" type="ORF">SMN809_LOCUS37471</name>
</gene>
<evidence type="ECO:0000313" key="1">
    <source>
        <dbReference type="EMBL" id="CAF4561656.1"/>
    </source>
</evidence>
<protein>
    <submittedName>
        <fullName evidence="1">Uncharacterized protein</fullName>
    </submittedName>
</protein>
<comment type="caution">
    <text evidence="1">The sequence shown here is derived from an EMBL/GenBank/DDBJ whole genome shotgun (WGS) entry which is preliminary data.</text>
</comment>
<dbReference type="Proteomes" id="UP000676336">
    <property type="component" value="Unassembled WGS sequence"/>
</dbReference>
<dbReference type="EMBL" id="CAJOBJ010175001">
    <property type="protein sequence ID" value="CAF4897362.1"/>
    <property type="molecule type" value="Genomic_DNA"/>
</dbReference>
<accession>A0A8S2YJR0</accession>
<dbReference type="AlphaFoldDB" id="A0A8S2YJR0"/>
<organism evidence="1 3">
    <name type="scientific">Rotaria magnacalcarata</name>
    <dbReference type="NCBI Taxonomy" id="392030"/>
    <lineage>
        <taxon>Eukaryota</taxon>
        <taxon>Metazoa</taxon>
        <taxon>Spiralia</taxon>
        <taxon>Gnathifera</taxon>
        <taxon>Rotifera</taxon>
        <taxon>Eurotatoria</taxon>
        <taxon>Bdelloidea</taxon>
        <taxon>Philodinida</taxon>
        <taxon>Philodinidae</taxon>
        <taxon>Rotaria</taxon>
    </lineage>
</organism>
<sequence length="80" mass="8388">AGLFPSVTGNAGCDYTASRTCEAYAYGLSQSGVQLQRTISYVQQRKLFVGGLVSLSSLQNGGMCVPNTNLFTANAFSAID</sequence>
<feature type="non-terminal residue" evidence="1">
    <location>
        <position position="80"/>
    </location>
</feature>